<dbReference type="GO" id="GO:0016787">
    <property type="term" value="F:hydrolase activity"/>
    <property type="evidence" value="ECO:0007669"/>
    <property type="project" value="UniProtKB-KW"/>
</dbReference>
<protein>
    <submittedName>
        <fullName evidence="4">Sortase (Surface protein transpeptidase)</fullName>
    </submittedName>
</protein>
<evidence type="ECO:0000313" key="4">
    <source>
        <dbReference type="EMBL" id="CUM78252.1"/>
    </source>
</evidence>
<keyword evidence="1" id="KW-0378">Hydrolase</keyword>
<dbReference type="AlphaFoldDB" id="A0A173RK07"/>
<keyword evidence="3" id="KW-0812">Transmembrane</keyword>
<feature type="active site" description="Proton donor/acceptor" evidence="2">
    <location>
        <position position="144"/>
    </location>
</feature>
<accession>A0A173RK07</accession>
<dbReference type="InterPro" id="IPR023365">
    <property type="entry name" value="Sortase_dom-sf"/>
</dbReference>
<name>A0A173RK07_9FIRM</name>
<dbReference type="Pfam" id="PF04203">
    <property type="entry name" value="Sortase"/>
    <property type="match status" value="1"/>
</dbReference>
<organism evidence="4 5">
    <name type="scientific">Agathobacter rectalis</name>
    <dbReference type="NCBI Taxonomy" id="39491"/>
    <lineage>
        <taxon>Bacteria</taxon>
        <taxon>Bacillati</taxon>
        <taxon>Bacillota</taxon>
        <taxon>Clostridia</taxon>
        <taxon>Lachnospirales</taxon>
        <taxon>Lachnospiraceae</taxon>
        <taxon>Agathobacter</taxon>
    </lineage>
</organism>
<dbReference type="Gene3D" id="2.40.260.10">
    <property type="entry name" value="Sortase"/>
    <property type="match status" value="1"/>
</dbReference>
<dbReference type="RefSeq" id="WP_055237163.1">
    <property type="nucleotide sequence ID" value="NZ_CYXM01000002.1"/>
</dbReference>
<evidence type="ECO:0000256" key="1">
    <source>
        <dbReference type="ARBA" id="ARBA00022801"/>
    </source>
</evidence>
<reference evidence="4 5" key="1">
    <citation type="submission" date="2015-09" db="EMBL/GenBank/DDBJ databases">
        <authorList>
            <consortium name="Pathogen Informatics"/>
        </authorList>
    </citation>
    <scope>NUCLEOTIDE SEQUENCE [LARGE SCALE GENOMIC DNA]</scope>
    <source>
        <strain evidence="4 5">2789STDY5834968</strain>
    </source>
</reference>
<dbReference type="InterPro" id="IPR009835">
    <property type="entry name" value="SrtB"/>
</dbReference>
<proteinExistence type="predicted"/>
<dbReference type="Proteomes" id="UP000095673">
    <property type="component" value="Unassembled WGS sequence"/>
</dbReference>
<sequence>MVKKVIRFIVLIIGLSLVAYSGYHLFKIYSDYNTSDKTYEKLQDKYAVDDSKKDDDSTKGSEAQLPWYDDIDIDFAGLRSENPDVVGWIYFENEDISYPVMYSGDNSYYLRKTFKREHATAGSIFLEGSNKTDFSDCHTIIYGHNMKNLSMFGKLKYYNRDENYYDSHQYFQILVDGKKYRYQIFSYETVSDDSDEYTVGFEPDETFGKFVQRMAASSMKDTGIVPTKDDKVVTLSTCSTSGETYRFVVHGVRVDEH</sequence>
<evidence type="ECO:0000256" key="3">
    <source>
        <dbReference type="SAM" id="Phobius"/>
    </source>
</evidence>
<dbReference type="NCBIfam" id="TIGR03064">
    <property type="entry name" value="sortase_srtB"/>
    <property type="match status" value="1"/>
</dbReference>
<feature type="transmembrane region" description="Helical" evidence="3">
    <location>
        <begin position="6"/>
        <end position="26"/>
    </location>
</feature>
<dbReference type="EMBL" id="CYXM01000002">
    <property type="protein sequence ID" value="CUM78252.1"/>
    <property type="molecule type" value="Genomic_DNA"/>
</dbReference>
<dbReference type="InterPro" id="IPR005754">
    <property type="entry name" value="Sortase"/>
</dbReference>
<feature type="active site" description="Acyl-thioester intermediate" evidence="2">
    <location>
        <position position="238"/>
    </location>
</feature>
<keyword evidence="3" id="KW-0472">Membrane</keyword>
<evidence type="ECO:0000256" key="2">
    <source>
        <dbReference type="PIRSR" id="PIRSR605754-1"/>
    </source>
</evidence>
<dbReference type="SUPFAM" id="SSF63817">
    <property type="entry name" value="Sortase"/>
    <property type="match status" value="1"/>
</dbReference>
<evidence type="ECO:0000313" key="5">
    <source>
        <dbReference type="Proteomes" id="UP000095673"/>
    </source>
</evidence>
<dbReference type="OrthoDB" id="9806013at2"/>
<gene>
    <name evidence="4" type="ORF">ERS852580_00506</name>
</gene>
<dbReference type="CDD" id="cd05826">
    <property type="entry name" value="Sortase_B"/>
    <property type="match status" value="1"/>
</dbReference>
<keyword evidence="3" id="KW-1133">Transmembrane helix</keyword>